<dbReference type="Proteomes" id="UP000092634">
    <property type="component" value="Unassembled WGS sequence"/>
</dbReference>
<protein>
    <recommendedName>
        <fullName evidence="4">Low temperature requirement protein A</fullName>
    </recommendedName>
</protein>
<keyword evidence="1" id="KW-0472">Membrane</keyword>
<evidence type="ECO:0000313" key="3">
    <source>
        <dbReference type="Proteomes" id="UP000092634"/>
    </source>
</evidence>
<dbReference type="EMBL" id="MAQB02000008">
    <property type="protein sequence ID" value="OFJ47162.1"/>
    <property type="molecule type" value="Genomic_DNA"/>
</dbReference>
<name>A0A1E8PLD8_9BURK</name>
<dbReference type="Pfam" id="PF06772">
    <property type="entry name" value="LtrA"/>
    <property type="match status" value="1"/>
</dbReference>
<evidence type="ECO:0000256" key="1">
    <source>
        <dbReference type="SAM" id="Phobius"/>
    </source>
</evidence>
<accession>A0A1E8PLD8</accession>
<proteinExistence type="predicted"/>
<keyword evidence="1" id="KW-1133">Transmembrane helix</keyword>
<organism evidence="2 3">
    <name type="scientific">Janthinobacterium lividum</name>
    <dbReference type="NCBI Taxonomy" id="29581"/>
    <lineage>
        <taxon>Bacteria</taxon>
        <taxon>Pseudomonadati</taxon>
        <taxon>Pseudomonadota</taxon>
        <taxon>Betaproteobacteria</taxon>
        <taxon>Burkholderiales</taxon>
        <taxon>Oxalobacteraceae</taxon>
        <taxon>Janthinobacterium</taxon>
    </lineage>
</organism>
<feature type="transmembrane region" description="Helical" evidence="1">
    <location>
        <begin position="143"/>
        <end position="160"/>
    </location>
</feature>
<feature type="transmembrane region" description="Helical" evidence="1">
    <location>
        <begin position="365"/>
        <end position="382"/>
    </location>
</feature>
<dbReference type="AlphaFoldDB" id="A0A1E8PLD8"/>
<feature type="transmembrane region" description="Helical" evidence="1">
    <location>
        <begin position="234"/>
        <end position="255"/>
    </location>
</feature>
<keyword evidence="1" id="KW-0812">Transmembrane</keyword>
<evidence type="ECO:0008006" key="4">
    <source>
        <dbReference type="Google" id="ProtNLM"/>
    </source>
</evidence>
<feature type="transmembrane region" description="Helical" evidence="1">
    <location>
        <begin position="21"/>
        <end position="42"/>
    </location>
</feature>
<feature type="transmembrane region" description="Helical" evidence="1">
    <location>
        <begin position="208"/>
        <end position="228"/>
    </location>
</feature>
<dbReference type="PANTHER" id="PTHR36840:SF1">
    <property type="entry name" value="BLL5714 PROTEIN"/>
    <property type="match status" value="1"/>
</dbReference>
<sequence length="396" mass="43093">MELTKSLLRTRGGHDSGKVSMIELFFDLVFVFAVTQLSHGLLAHLSAMGWLQTGLLLIAVCWVWIFTSWITNWLDPERIPVRISLFVLMLGGLIMSASIPEAFGTRGLAFAGAYVAMQVGRPLFAWWAVRADTVARRRNFQRIALWAALSGVFWIAGGVASPEQRMFWWGAALLIDLAGPWMQFSLPGLGRSTIADWDIDGSHMAERCALFVIIALGESLLVTGTTFAGLEWTAANWLGFFSALVGSVAMWWLYFDTGAEAGRHRIAHAKDSGSIARKAYTYIHVLIVGGVIVSAVADELALVSPDEASFAGISALLGGPILYLLGNALFKWVSNDRATPPLSHLLGIGIILALIPMAYGRLYTPLTLACITSGVLVLVAAWEHTALRRLPPELDP</sequence>
<feature type="transmembrane region" description="Helical" evidence="1">
    <location>
        <begin position="111"/>
        <end position="131"/>
    </location>
</feature>
<feature type="transmembrane region" description="Helical" evidence="1">
    <location>
        <begin position="279"/>
        <end position="297"/>
    </location>
</feature>
<dbReference type="PANTHER" id="PTHR36840">
    <property type="entry name" value="BLL5714 PROTEIN"/>
    <property type="match status" value="1"/>
</dbReference>
<gene>
    <name evidence="2" type="ORF">BA896_022330</name>
</gene>
<reference evidence="2 3" key="1">
    <citation type="submission" date="2016-10" db="EMBL/GenBank/DDBJ databases">
        <title>Updated version of Genome Assembly of Janthinobacterium lividum ERGS5:01.</title>
        <authorList>
            <person name="Kumar R."/>
            <person name="Acharya V."/>
            <person name="Singh D."/>
        </authorList>
    </citation>
    <scope>NUCLEOTIDE SEQUENCE [LARGE SCALE GENOMIC DNA]</scope>
    <source>
        <strain evidence="2 3">ERGS5:01</strain>
    </source>
</reference>
<evidence type="ECO:0000313" key="2">
    <source>
        <dbReference type="EMBL" id="OFJ47162.1"/>
    </source>
</evidence>
<feature type="transmembrane region" description="Helical" evidence="1">
    <location>
        <begin position="309"/>
        <end position="330"/>
    </location>
</feature>
<dbReference type="InterPro" id="IPR010640">
    <property type="entry name" value="Low_temperature_requirement_A"/>
</dbReference>
<feature type="transmembrane region" description="Helical" evidence="1">
    <location>
        <begin position="342"/>
        <end position="359"/>
    </location>
</feature>
<feature type="transmembrane region" description="Helical" evidence="1">
    <location>
        <begin position="79"/>
        <end position="99"/>
    </location>
</feature>
<feature type="transmembrane region" description="Helical" evidence="1">
    <location>
        <begin position="48"/>
        <end position="67"/>
    </location>
</feature>
<feature type="transmembrane region" description="Helical" evidence="1">
    <location>
        <begin position="166"/>
        <end position="187"/>
    </location>
</feature>
<comment type="caution">
    <text evidence="2">The sequence shown here is derived from an EMBL/GenBank/DDBJ whole genome shotgun (WGS) entry which is preliminary data.</text>
</comment>